<sequence length="279" mass="29274">MPWAGLLRLSIIVLIVGALVVLAAWIWQRALIYYPDTSTPPVPSGATEVTLHTADGLDLTAWEFAPGTSLDRESAVLVAPGNAGNRSGRAQLGTALAAEGFTVLLLEYRGYGGNPGFPSQDGLYADARAAWDHLRERFEADRILLFGESIGAGVATGLSTEVDPAGLVLRSPFTSLADAGQEHYPLLPVKLMLRDRYPIVDDLASNGAPVTVIYSENDEIIPASQSKAVAEAAEAAGVLTMVVAVEAYGHNDPTLTGGRQVVDGVTALADELGLSAAPR</sequence>
<evidence type="ECO:0000256" key="1">
    <source>
        <dbReference type="SAM" id="Phobius"/>
    </source>
</evidence>
<dbReference type="RefSeq" id="WP_136534141.1">
    <property type="nucleotide sequence ID" value="NZ_STGY01000032.1"/>
</dbReference>
<evidence type="ECO:0000313" key="4">
    <source>
        <dbReference type="Proteomes" id="UP000308760"/>
    </source>
</evidence>
<reference evidence="4" key="1">
    <citation type="submission" date="2019-04" db="EMBL/GenBank/DDBJ databases">
        <title>Nocardioides xinjiangensis sp. nov.</title>
        <authorList>
            <person name="Liu S."/>
        </authorList>
    </citation>
    <scope>NUCLEOTIDE SEQUENCE [LARGE SCALE GENOMIC DNA]</scope>
    <source>
        <strain evidence="4">18</strain>
    </source>
</reference>
<dbReference type="Pfam" id="PF12146">
    <property type="entry name" value="Hydrolase_4"/>
    <property type="match status" value="1"/>
</dbReference>
<dbReference type="InterPro" id="IPR029058">
    <property type="entry name" value="AB_hydrolase_fold"/>
</dbReference>
<comment type="caution">
    <text evidence="3">The sequence shown here is derived from an EMBL/GenBank/DDBJ whole genome shotgun (WGS) entry which is preliminary data.</text>
</comment>
<keyword evidence="1" id="KW-0812">Transmembrane</keyword>
<dbReference type="SUPFAM" id="SSF53474">
    <property type="entry name" value="alpha/beta-Hydrolases"/>
    <property type="match status" value="1"/>
</dbReference>
<feature type="domain" description="Serine aminopeptidase S33" evidence="2">
    <location>
        <begin position="74"/>
        <end position="178"/>
    </location>
</feature>
<accession>A0A4V4HSJ8</accession>
<dbReference type="Proteomes" id="UP000308760">
    <property type="component" value="Unassembled WGS sequence"/>
</dbReference>
<feature type="transmembrane region" description="Helical" evidence="1">
    <location>
        <begin position="6"/>
        <end position="27"/>
    </location>
</feature>
<dbReference type="InterPro" id="IPR022742">
    <property type="entry name" value="Hydrolase_4"/>
</dbReference>
<evidence type="ECO:0000313" key="3">
    <source>
        <dbReference type="EMBL" id="THV41986.1"/>
    </source>
</evidence>
<keyword evidence="3" id="KW-0378">Hydrolase</keyword>
<keyword evidence="1" id="KW-1133">Transmembrane helix</keyword>
<keyword evidence="1" id="KW-0472">Membrane</keyword>
<dbReference type="EMBL" id="STGY01000032">
    <property type="protein sequence ID" value="THV41986.1"/>
    <property type="molecule type" value="Genomic_DNA"/>
</dbReference>
<dbReference type="PANTHER" id="PTHR12277">
    <property type="entry name" value="ALPHA/BETA HYDROLASE DOMAIN-CONTAINING PROTEIN"/>
    <property type="match status" value="1"/>
</dbReference>
<gene>
    <name evidence="3" type="ORF">FAB82_08625</name>
</gene>
<reference evidence="3 4" key="2">
    <citation type="submission" date="2019-05" db="EMBL/GenBank/DDBJ databases">
        <title>Glycomyces buryatensis sp. nov.</title>
        <authorList>
            <person name="Nikitina E."/>
        </authorList>
    </citation>
    <scope>NUCLEOTIDE SEQUENCE [LARGE SCALE GENOMIC DNA]</scope>
    <source>
        <strain evidence="3 4">18</strain>
    </source>
</reference>
<keyword evidence="4" id="KW-1185">Reference proteome</keyword>
<evidence type="ECO:0000259" key="2">
    <source>
        <dbReference type="Pfam" id="PF12146"/>
    </source>
</evidence>
<dbReference type="GO" id="GO:0016787">
    <property type="term" value="F:hydrolase activity"/>
    <property type="evidence" value="ECO:0007669"/>
    <property type="project" value="UniProtKB-KW"/>
</dbReference>
<dbReference type="PANTHER" id="PTHR12277:SF79">
    <property type="entry name" value="XAA-PRO DIPEPTIDYL-PEPTIDASE-RELATED"/>
    <property type="match status" value="1"/>
</dbReference>
<dbReference type="OrthoDB" id="63034at2"/>
<protein>
    <submittedName>
        <fullName evidence="3">Alpha/beta hydrolase</fullName>
    </submittedName>
</protein>
<dbReference type="AlphaFoldDB" id="A0A4V4HSJ8"/>
<organism evidence="3 4">
    <name type="scientific">Glycomyces buryatensis</name>
    <dbReference type="NCBI Taxonomy" id="2570927"/>
    <lineage>
        <taxon>Bacteria</taxon>
        <taxon>Bacillati</taxon>
        <taxon>Actinomycetota</taxon>
        <taxon>Actinomycetes</taxon>
        <taxon>Glycomycetales</taxon>
        <taxon>Glycomycetaceae</taxon>
        <taxon>Glycomyces</taxon>
    </lineage>
</organism>
<name>A0A4V4HSJ8_9ACTN</name>
<dbReference type="Gene3D" id="3.40.50.1820">
    <property type="entry name" value="alpha/beta hydrolase"/>
    <property type="match status" value="1"/>
</dbReference>
<proteinExistence type="predicted"/>